<sequence>MWTLSTGKKVEEAVFRYALTMPTESIYHSFVVDCQDTFLVTLGVFSKAELQEIALLDVKAKSAMPEDLKKYLLSFDLRSLKQLRDHLYTPQDWQKKYDSGAHADFEWIHGSFVNMLREQEFKTLDVPHLESWYNAHIWKFIDSAFDDVMEVDLVRGESTSQCSSLRKNLGRTSSQRKQFGRRLDFIIRCRHVDHAQDFEFGAGECGKAHQADTGTKALKEAHLKLPKVMKDMLDHLAATYPAKLRKFEVLGVTTFGNIERDTLLEIVYNTRDSLFFIGLSMSTLRMDAPQGFICRLTRSQQPTCIDVHETKFARSLISCLYMTWIVKAIVKGVVQLTTDDNDGDSSDDGSWLSDQVTFSPLSSPQLMPNCSTSPANKR</sequence>
<proteinExistence type="predicted"/>
<keyword evidence="3" id="KW-1185">Reference proteome</keyword>
<evidence type="ECO:0000313" key="2">
    <source>
        <dbReference type="EMBL" id="ORX58004.1"/>
    </source>
</evidence>
<feature type="region of interest" description="Disordered" evidence="1">
    <location>
        <begin position="344"/>
        <end position="378"/>
    </location>
</feature>
<gene>
    <name evidence="2" type="ORF">DM01DRAFT_1283864</name>
</gene>
<evidence type="ECO:0000313" key="3">
    <source>
        <dbReference type="Proteomes" id="UP000242146"/>
    </source>
</evidence>
<name>A0A1X2GNK6_9FUNG</name>
<dbReference type="Proteomes" id="UP000242146">
    <property type="component" value="Unassembled WGS sequence"/>
</dbReference>
<protein>
    <submittedName>
        <fullName evidence="2">Uncharacterized protein</fullName>
    </submittedName>
</protein>
<accession>A0A1X2GNK6</accession>
<comment type="caution">
    <text evidence="2">The sequence shown here is derived from an EMBL/GenBank/DDBJ whole genome shotgun (WGS) entry which is preliminary data.</text>
</comment>
<dbReference type="AlphaFoldDB" id="A0A1X2GNK6"/>
<dbReference type="OrthoDB" id="5340906at2759"/>
<reference evidence="2 3" key="1">
    <citation type="submission" date="2016-07" db="EMBL/GenBank/DDBJ databases">
        <title>Pervasive Adenine N6-methylation of Active Genes in Fungi.</title>
        <authorList>
            <consortium name="DOE Joint Genome Institute"/>
            <person name="Mondo S.J."/>
            <person name="Dannebaum R.O."/>
            <person name="Kuo R.C."/>
            <person name="Labutti K."/>
            <person name="Haridas S."/>
            <person name="Kuo A."/>
            <person name="Salamov A."/>
            <person name="Ahrendt S.R."/>
            <person name="Lipzen A."/>
            <person name="Sullivan W."/>
            <person name="Andreopoulos W.B."/>
            <person name="Clum A."/>
            <person name="Lindquist E."/>
            <person name="Daum C."/>
            <person name="Ramamoorthy G.K."/>
            <person name="Gryganskyi A."/>
            <person name="Culley D."/>
            <person name="Magnuson J.K."/>
            <person name="James T.Y."/>
            <person name="O'Malley M.A."/>
            <person name="Stajich J.E."/>
            <person name="Spatafora J.W."/>
            <person name="Visel A."/>
            <person name="Grigoriev I.V."/>
        </authorList>
    </citation>
    <scope>NUCLEOTIDE SEQUENCE [LARGE SCALE GENOMIC DNA]</scope>
    <source>
        <strain evidence="2 3">NRRL 3301</strain>
    </source>
</reference>
<organism evidence="2 3">
    <name type="scientific">Hesseltinella vesiculosa</name>
    <dbReference type="NCBI Taxonomy" id="101127"/>
    <lineage>
        <taxon>Eukaryota</taxon>
        <taxon>Fungi</taxon>
        <taxon>Fungi incertae sedis</taxon>
        <taxon>Mucoromycota</taxon>
        <taxon>Mucoromycotina</taxon>
        <taxon>Mucoromycetes</taxon>
        <taxon>Mucorales</taxon>
        <taxon>Cunninghamellaceae</taxon>
        <taxon>Hesseltinella</taxon>
    </lineage>
</organism>
<dbReference type="EMBL" id="MCGT01000007">
    <property type="protein sequence ID" value="ORX58004.1"/>
    <property type="molecule type" value="Genomic_DNA"/>
</dbReference>
<evidence type="ECO:0000256" key="1">
    <source>
        <dbReference type="SAM" id="MobiDB-lite"/>
    </source>
</evidence>
<feature type="compositionally biased region" description="Polar residues" evidence="1">
    <location>
        <begin position="355"/>
        <end position="378"/>
    </location>
</feature>